<dbReference type="GO" id="GO:0008270">
    <property type="term" value="F:zinc ion binding"/>
    <property type="evidence" value="ECO:0007669"/>
    <property type="project" value="UniProtKB-KW"/>
</dbReference>
<keyword evidence="2" id="KW-0863">Zinc-finger</keyword>
<accession>A0A319EL83</accession>
<dbReference type="AlphaFoldDB" id="A0A319EL83"/>
<organism evidence="5 6">
    <name type="scientific">Aspergillus sclerotiicarbonarius (strain CBS 121057 / IBT 28362)</name>
    <dbReference type="NCBI Taxonomy" id="1448318"/>
    <lineage>
        <taxon>Eukaryota</taxon>
        <taxon>Fungi</taxon>
        <taxon>Dikarya</taxon>
        <taxon>Ascomycota</taxon>
        <taxon>Pezizomycotina</taxon>
        <taxon>Eurotiomycetes</taxon>
        <taxon>Eurotiomycetidae</taxon>
        <taxon>Eurotiales</taxon>
        <taxon>Aspergillaceae</taxon>
        <taxon>Aspergillus</taxon>
        <taxon>Aspergillus subgen. Circumdati</taxon>
    </lineage>
</organism>
<evidence type="ECO:0000313" key="6">
    <source>
        <dbReference type="Proteomes" id="UP000248423"/>
    </source>
</evidence>
<proteinExistence type="predicted"/>
<evidence type="ECO:0000256" key="2">
    <source>
        <dbReference type="ARBA" id="ARBA00022771"/>
    </source>
</evidence>
<dbReference type="OrthoDB" id="8121437at2759"/>
<dbReference type="SMART" id="SM01328">
    <property type="entry name" value="zf-3CxxC"/>
    <property type="match status" value="1"/>
</dbReference>
<evidence type="ECO:0000313" key="5">
    <source>
        <dbReference type="EMBL" id="PYI11066.1"/>
    </source>
</evidence>
<dbReference type="EMBL" id="KZ826319">
    <property type="protein sequence ID" value="PYI11066.1"/>
    <property type="molecule type" value="Genomic_DNA"/>
</dbReference>
<evidence type="ECO:0000259" key="4">
    <source>
        <dbReference type="SMART" id="SM01328"/>
    </source>
</evidence>
<gene>
    <name evidence="5" type="ORF">BO78DRAFT_393552</name>
</gene>
<protein>
    <recommendedName>
        <fullName evidence="4">3CxxC-type domain-containing protein</fullName>
    </recommendedName>
</protein>
<dbReference type="VEuPathDB" id="FungiDB:BO78DRAFT_393552"/>
<dbReference type="InterPro" id="IPR027377">
    <property type="entry name" value="ZAR1/RTP1-5-like_Znf-3CxxC"/>
</dbReference>
<keyword evidence="3" id="KW-0862">Zinc</keyword>
<keyword evidence="6" id="KW-1185">Reference proteome</keyword>
<feature type="domain" description="3CxxC-type" evidence="4">
    <location>
        <begin position="53"/>
        <end position="153"/>
    </location>
</feature>
<reference evidence="5 6" key="1">
    <citation type="submission" date="2018-02" db="EMBL/GenBank/DDBJ databases">
        <title>The genomes of Aspergillus section Nigri reveals drivers in fungal speciation.</title>
        <authorList>
            <consortium name="DOE Joint Genome Institute"/>
            <person name="Vesth T.C."/>
            <person name="Nybo J."/>
            <person name="Theobald S."/>
            <person name="Brandl J."/>
            <person name="Frisvad J.C."/>
            <person name="Nielsen K.F."/>
            <person name="Lyhne E.K."/>
            <person name="Kogle M.E."/>
            <person name="Kuo A."/>
            <person name="Riley R."/>
            <person name="Clum A."/>
            <person name="Nolan M."/>
            <person name="Lipzen A."/>
            <person name="Salamov A."/>
            <person name="Henrissat B."/>
            <person name="Wiebenga A."/>
            <person name="De vries R.P."/>
            <person name="Grigoriev I.V."/>
            <person name="Mortensen U.H."/>
            <person name="Andersen M.R."/>
            <person name="Baker S.E."/>
        </authorList>
    </citation>
    <scope>NUCLEOTIDE SEQUENCE [LARGE SCALE GENOMIC DNA]</scope>
    <source>
        <strain evidence="5 6">CBS 121057</strain>
    </source>
</reference>
<keyword evidence="1" id="KW-0479">Metal-binding</keyword>
<evidence type="ECO:0000256" key="3">
    <source>
        <dbReference type="ARBA" id="ARBA00022833"/>
    </source>
</evidence>
<evidence type="ECO:0000256" key="1">
    <source>
        <dbReference type="ARBA" id="ARBA00022723"/>
    </source>
</evidence>
<name>A0A319EL83_ASPSB</name>
<dbReference type="Pfam" id="PF13695">
    <property type="entry name" value="Zn_ribbon_3CxxC"/>
    <property type="match status" value="1"/>
</dbReference>
<dbReference type="Proteomes" id="UP000248423">
    <property type="component" value="Unassembled WGS sequence"/>
</dbReference>
<sequence>MPSRKSKSRSAPRWSMYPALHNDILALLPGDITLPSFHPFDDSRTCTQQYDTNIMGRFICSNASCRSTGWSSKKIAITIRLYGDDEYNARVYHQRCKGCNALSRPELDESYAERVAYRIKKWSGVEMERPPYRDRGVSSGPHNSRLCEGCKDGHCREGGVGMFIMATGLSL</sequence>